<name>A0A1B1CHR8_RHILE</name>
<organism evidence="8 9">
    <name type="scientific">Rhizobium leguminosarum</name>
    <dbReference type="NCBI Taxonomy" id="384"/>
    <lineage>
        <taxon>Bacteria</taxon>
        <taxon>Pseudomonadati</taxon>
        <taxon>Pseudomonadota</taxon>
        <taxon>Alphaproteobacteria</taxon>
        <taxon>Hyphomicrobiales</taxon>
        <taxon>Rhizobiaceae</taxon>
        <taxon>Rhizobium/Agrobacterium group</taxon>
        <taxon>Rhizobium</taxon>
    </lineage>
</organism>
<dbReference type="InterPro" id="IPR051198">
    <property type="entry name" value="BchE-like"/>
</dbReference>
<dbReference type="PROSITE" id="PS51918">
    <property type="entry name" value="RADICAL_SAM"/>
    <property type="match status" value="1"/>
</dbReference>
<evidence type="ECO:0000256" key="5">
    <source>
        <dbReference type="ARBA" id="ARBA00023014"/>
    </source>
</evidence>
<evidence type="ECO:0000313" key="8">
    <source>
        <dbReference type="EMBL" id="ANP89307.1"/>
    </source>
</evidence>
<dbReference type="SUPFAM" id="SSF102114">
    <property type="entry name" value="Radical SAM enzymes"/>
    <property type="match status" value="1"/>
</dbReference>
<evidence type="ECO:0000256" key="3">
    <source>
        <dbReference type="ARBA" id="ARBA00022723"/>
    </source>
</evidence>
<dbReference type="InterPro" id="IPR023404">
    <property type="entry name" value="rSAM_horseshoe"/>
</dbReference>
<evidence type="ECO:0000313" key="9">
    <source>
        <dbReference type="Proteomes" id="UP000092691"/>
    </source>
</evidence>
<geneLocation type="plasmid" evidence="8 9">
    <name>unnamed1</name>
</geneLocation>
<sequence>MKAQRCVPASSRVLLVHMPMADPIMPNLGIEILASRLRADGLACDTFYGSLLLPPVCSNELLHGMAGYMMFSPFYFNLDIDRFVGEGAAIIARTGSGPYQATLQSVAEELHAGIAAAEFCLERSLEKIPVGTYDVVGFSVIFDTQKIPSLALARALKEREPSLKFIFGGTGCDGEMASAILEHFPEPDAVVRGDAEHTIVATIRALRDGTMDVHNFPANVELRDNGRREPRADGKVASLRDRTVPEYESFIAQRFASPYRERQFTLLFEASRGCWWGDKHHCRFCGIRTVREGYREREPDAVFDEILALHRAHRPHLLYATDAILSYEHIRSLLPKLARHRRTSGEDIKLFFEIKSTVGRREAALLAAANVVAVQPGIESFSTAMLRNADKGATGIRQIAALKWLCAFSIDTIYGLLVGSPGETSDDVRAMIDVIGALHHLQPPLGVNPLALHRFSPYWDAPGRWGISNIRPYDLQRLAFQVPDAALSRICYELNYDSEQRLDPLLTNCLVPAFDGALFSLEWREALWARFYTGAPQRQRQSVEQYKIVKRA</sequence>
<dbReference type="Gene3D" id="3.80.30.20">
    <property type="entry name" value="tm_1862 like domain"/>
    <property type="match status" value="1"/>
</dbReference>
<keyword evidence="4" id="KW-0408">Iron</keyword>
<dbReference type="OrthoDB" id="9801424at2"/>
<dbReference type="NCBIfam" id="TIGR03975">
    <property type="entry name" value="rSAM_ocin_1"/>
    <property type="match status" value="1"/>
</dbReference>
<dbReference type="Proteomes" id="UP000092691">
    <property type="component" value="Plasmid unnamed1"/>
</dbReference>
<dbReference type="AlphaFoldDB" id="A0A1B1CHR8"/>
<dbReference type="SFLD" id="SFLDS00029">
    <property type="entry name" value="Radical_SAM"/>
    <property type="match status" value="1"/>
</dbReference>
<dbReference type="PANTHER" id="PTHR43409">
    <property type="entry name" value="ANAEROBIC MAGNESIUM-PROTOPORPHYRIN IX MONOMETHYL ESTER CYCLASE-RELATED"/>
    <property type="match status" value="1"/>
</dbReference>
<dbReference type="GO" id="GO:0051536">
    <property type="term" value="F:iron-sulfur cluster binding"/>
    <property type="evidence" value="ECO:0007669"/>
    <property type="project" value="UniProtKB-KW"/>
</dbReference>
<keyword evidence="5" id="KW-0411">Iron-sulfur</keyword>
<dbReference type="GO" id="GO:0031419">
    <property type="term" value="F:cobalamin binding"/>
    <property type="evidence" value="ECO:0007669"/>
    <property type="project" value="InterPro"/>
</dbReference>
<dbReference type="EMBL" id="CP016287">
    <property type="protein sequence ID" value="ANP89307.1"/>
    <property type="molecule type" value="Genomic_DNA"/>
</dbReference>
<accession>A0A1B1CHR8</accession>
<dbReference type="InterPro" id="IPR006158">
    <property type="entry name" value="Cobalamin-bd"/>
</dbReference>
<keyword evidence="8" id="KW-0614">Plasmid</keyword>
<evidence type="ECO:0000259" key="6">
    <source>
        <dbReference type="PROSITE" id="PS51332"/>
    </source>
</evidence>
<feature type="domain" description="B12-binding" evidence="6">
    <location>
        <begin position="134"/>
        <end position="213"/>
    </location>
</feature>
<dbReference type="GO" id="GO:0005829">
    <property type="term" value="C:cytosol"/>
    <property type="evidence" value="ECO:0007669"/>
    <property type="project" value="TreeGrafter"/>
</dbReference>
<dbReference type="GO" id="GO:0003824">
    <property type="term" value="F:catalytic activity"/>
    <property type="evidence" value="ECO:0007669"/>
    <property type="project" value="InterPro"/>
</dbReference>
<proteinExistence type="predicted"/>
<dbReference type="SMART" id="SM00729">
    <property type="entry name" value="Elp3"/>
    <property type="match status" value="1"/>
</dbReference>
<dbReference type="SFLD" id="SFLDF00324">
    <property type="entry name" value="bacteriocin_maturation"/>
    <property type="match status" value="1"/>
</dbReference>
<dbReference type="PANTHER" id="PTHR43409:SF7">
    <property type="entry name" value="BLL1977 PROTEIN"/>
    <property type="match status" value="1"/>
</dbReference>
<evidence type="ECO:0000259" key="7">
    <source>
        <dbReference type="PROSITE" id="PS51918"/>
    </source>
</evidence>
<reference evidence="8 9" key="1">
    <citation type="submission" date="2016-06" db="EMBL/GenBank/DDBJ databases">
        <title>Microsymbionts genomes from the relict species Vavilovia formosa.</title>
        <authorList>
            <person name="Chirak E."/>
            <person name="Kimeklis A."/>
            <person name="Andronov E."/>
        </authorList>
    </citation>
    <scope>NUCLEOTIDE SEQUENCE [LARGE SCALE GENOMIC DNA]</scope>
    <source>
        <strain evidence="8 9">Vaf10</strain>
        <plasmid evidence="9">Plasmid unnamed1</plasmid>
    </source>
</reference>
<dbReference type="InterPro" id="IPR058240">
    <property type="entry name" value="rSAM_sf"/>
</dbReference>
<keyword evidence="2" id="KW-0949">S-adenosyl-L-methionine</keyword>
<gene>
    <name evidence="8" type="ORF">BA011_26420</name>
</gene>
<dbReference type="RefSeq" id="WP_065282958.1">
    <property type="nucleotide sequence ID" value="NZ_CP016287.1"/>
</dbReference>
<evidence type="ECO:0000256" key="1">
    <source>
        <dbReference type="ARBA" id="ARBA00001966"/>
    </source>
</evidence>
<protein>
    <submittedName>
        <fullName evidence="8">Uncharacterized protein</fullName>
    </submittedName>
</protein>
<dbReference type="InterPro" id="IPR007197">
    <property type="entry name" value="rSAM"/>
</dbReference>
<dbReference type="Pfam" id="PF04055">
    <property type="entry name" value="Radical_SAM"/>
    <property type="match status" value="1"/>
</dbReference>
<keyword evidence="3" id="KW-0479">Metal-binding</keyword>
<dbReference type="Gene3D" id="3.40.50.280">
    <property type="entry name" value="Cobalamin-binding domain"/>
    <property type="match status" value="1"/>
</dbReference>
<dbReference type="InterPro" id="IPR006638">
    <property type="entry name" value="Elp3/MiaA/NifB-like_rSAM"/>
</dbReference>
<evidence type="ECO:0000256" key="2">
    <source>
        <dbReference type="ARBA" id="ARBA00022691"/>
    </source>
</evidence>
<dbReference type="PROSITE" id="PS51332">
    <property type="entry name" value="B12_BINDING"/>
    <property type="match status" value="1"/>
</dbReference>
<dbReference type="SFLD" id="SFLDG01082">
    <property type="entry name" value="B12-binding_domain_containing"/>
    <property type="match status" value="1"/>
</dbReference>
<dbReference type="GO" id="GO:0046872">
    <property type="term" value="F:metal ion binding"/>
    <property type="evidence" value="ECO:0007669"/>
    <property type="project" value="UniProtKB-KW"/>
</dbReference>
<dbReference type="InterPro" id="IPR023984">
    <property type="entry name" value="rSAM_ocin_1"/>
</dbReference>
<comment type="cofactor">
    <cofactor evidence="1">
        <name>[4Fe-4S] cluster</name>
        <dbReference type="ChEBI" id="CHEBI:49883"/>
    </cofactor>
</comment>
<evidence type="ECO:0000256" key="4">
    <source>
        <dbReference type="ARBA" id="ARBA00023004"/>
    </source>
</evidence>
<feature type="domain" description="Radical SAM core" evidence="7">
    <location>
        <begin position="260"/>
        <end position="493"/>
    </location>
</feature>